<name>A0A853CHS3_9ACTN</name>
<dbReference type="Gene3D" id="3.40.50.10140">
    <property type="entry name" value="Toll/interleukin-1 receptor homology (TIR) domain"/>
    <property type="match status" value="1"/>
</dbReference>
<proteinExistence type="predicted"/>
<reference evidence="2 3" key="1">
    <citation type="submission" date="2020-07" db="EMBL/GenBank/DDBJ databases">
        <title>Sequencing the genomes of 1000 actinobacteria strains.</title>
        <authorList>
            <person name="Klenk H.-P."/>
        </authorList>
    </citation>
    <scope>NUCLEOTIDE SEQUENCE [LARGE SCALE GENOMIC DNA]</scope>
    <source>
        <strain evidence="2 3">DSM 104001</strain>
    </source>
</reference>
<dbReference type="AlphaFoldDB" id="A0A853CHS3"/>
<evidence type="ECO:0000259" key="1">
    <source>
        <dbReference type="Pfam" id="PF13676"/>
    </source>
</evidence>
<comment type="caution">
    <text evidence="2">The sequence shown here is derived from an EMBL/GenBank/DDBJ whole genome shotgun (WGS) entry which is preliminary data.</text>
</comment>
<organism evidence="2 3">
    <name type="scientific">Petropleomorpha daqingensis</name>
    <dbReference type="NCBI Taxonomy" id="2026353"/>
    <lineage>
        <taxon>Bacteria</taxon>
        <taxon>Bacillati</taxon>
        <taxon>Actinomycetota</taxon>
        <taxon>Actinomycetes</taxon>
        <taxon>Geodermatophilales</taxon>
        <taxon>Geodermatophilaceae</taxon>
        <taxon>Petropleomorpha</taxon>
    </lineage>
</organism>
<dbReference type="EMBL" id="JACBZT010000001">
    <property type="protein sequence ID" value="NYJ07037.1"/>
    <property type="molecule type" value="Genomic_DNA"/>
</dbReference>
<evidence type="ECO:0000313" key="2">
    <source>
        <dbReference type="EMBL" id="NYJ07037.1"/>
    </source>
</evidence>
<evidence type="ECO:0000313" key="3">
    <source>
        <dbReference type="Proteomes" id="UP000541969"/>
    </source>
</evidence>
<dbReference type="InterPro" id="IPR000157">
    <property type="entry name" value="TIR_dom"/>
</dbReference>
<accession>A0A853CHS3</accession>
<dbReference type="SUPFAM" id="SSF52200">
    <property type="entry name" value="Toll/Interleukin receptor TIR domain"/>
    <property type="match status" value="1"/>
</dbReference>
<dbReference type="Proteomes" id="UP000541969">
    <property type="component" value="Unassembled WGS sequence"/>
</dbReference>
<feature type="domain" description="TIR" evidence="1">
    <location>
        <begin position="221"/>
        <end position="305"/>
    </location>
</feature>
<dbReference type="RefSeq" id="WP_179718575.1">
    <property type="nucleotide sequence ID" value="NZ_JACBZT010000001.1"/>
</dbReference>
<sequence>MPVPSSSSDRHTATWVASHRELATLAIQNFLETGSWPGFDQLQRNLDREDIVEDVETAARSLPTLYPWTAHDRIFRVPLHVARHVADAEPVVAACLHIILRVSELYLSDDREPELRRSDPGLTRFVDEELLLDRALSLLWDSPPQPLSSRASGGDAGWHCAINPGVARRLRGIHDIGDYVKLQRRIVEEAGGQPAADADAAPLPRNFSPALDGDDVPRGQIFVSHASADKELADKVRDMLVLAGVPQERFFYSSDRATGIPSGQDVGTYLRETLREASLVIELVSPTFLKRPMCLMELGGAWVMGLSTYPIVIPPLSRAEAVKAIGNVQMGIMGTAREMEDVFDELHDRLEQDAGLNFRLPQWKRAIDSHKAQIQALISAALLPGDQAAEVDGSWTRPSTPTLGGASPIGFSNESITNGRRGRELHVEVTNNDGVVHSGILAATFYDAVGAILGTEKVPLNQLGPGETKTVSFRNVPDHTRRKLQSDTLF</sequence>
<dbReference type="InterPro" id="IPR035897">
    <property type="entry name" value="Toll_tir_struct_dom_sf"/>
</dbReference>
<dbReference type="Pfam" id="PF13676">
    <property type="entry name" value="TIR_2"/>
    <property type="match status" value="1"/>
</dbReference>
<protein>
    <recommendedName>
        <fullName evidence="1">TIR domain-containing protein</fullName>
    </recommendedName>
</protein>
<gene>
    <name evidence="2" type="ORF">GGQ55_003315</name>
</gene>
<keyword evidence="3" id="KW-1185">Reference proteome</keyword>
<dbReference type="GO" id="GO:0007165">
    <property type="term" value="P:signal transduction"/>
    <property type="evidence" value="ECO:0007669"/>
    <property type="project" value="InterPro"/>
</dbReference>